<evidence type="ECO:0000256" key="1">
    <source>
        <dbReference type="SAM" id="MobiDB-lite"/>
    </source>
</evidence>
<feature type="region of interest" description="Disordered" evidence="1">
    <location>
        <begin position="560"/>
        <end position="605"/>
    </location>
</feature>
<evidence type="ECO:0000313" key="3">
    <source>
        <dbReference type="Proteomes" id="UP000092583"/>
    </source>
</evidence>
<dbReference type="AlphaFoldDB" id="A0A1B9IJF5"/>
<feature type="compositionally biased region" description="Polar residues" evidence="1">
    <location>
        <begin position="497"/>
        <end position="510"/>
    </location>
</feature>
<feature type="compositionally biased region" description="Basic and acidic residues" evidence="1">
    <location>
        <begin position="360"/>
        <end position="378"/>
    </location>
</feature>
<feature type="region of interest" description="Disordered" evidence="1">
    <location>
        <begin position="480"/>
        <end position="510"/>
    </location>
</feature>
<reference evidence="3" key="2">
    <citation type="submission" date="2013-12" db="EMBL/GenBank/DDBJ databases">
        <title>Evolution of pathogenesis and genome organization in the Tremellales.</title>
        <authorList>
            <person name="Cuomo C."/>
            <person name="Litvintseva A."/>
            <person name="Heitman J."/>
            <person name="Chen Y."/>
            <person name="Sun S."/>
            <person name="Springer D."/>
            <person name="Dromer F."/>
            <person name="Young S."/>
            <person name="Zeng Q."/>
            <person name="Chapman S."/>
            <person name="Gujja S."/>
            <person name="Saif S."/>
            <person name="Birren B."/>
        </authorList>
    </citation>
    <scope>NUCLEOTIDE SEQUENCE [LARGE SCALE GENOMIC DNA]</scope>
    <source>
        <strain evidence="3">CBS 10435</strain>
    </source>
</reference>
<feature type="compositionally biased region" description="Polar residues" evidence="1">
    <location>
        <begin position="560"/>
        <end position="579"/>
    </location>
</feature>
<feature type="region of interest" description="Disordered" evidence="1">
    <location>
        <begin position="1"/>
        <end position="53"/>
    </location>
</feature>
<feature type="region of interest" description="Disordered" evidence="1">
    <location>
        <begin position="210"/>
        <end position="232"/>
    </location>
</feature>
<sequence>MSKAKLTAEPKPNHTESPSPFHSLSSGVDSLPLSSGIDSLPETLPSDSPPNASQEFATFAESLSISKTSGRAQNRVESGDVELSTELALAHQVCAFEQLFHEALAAFHGTKQPAMRSSLREKIDRSSVKGVKRELKGVKGTEKEDDIHYLIGLLEKITDSQRNAKDNIINERLLTLIQDNFINALLNRQVELSTCRNLSDNQVGLFRRNTSTVERTTKKRSRSGKDRSESGFGKMDMTGIEYIILTLPTSNIRDIDDAEKHRFHPGLCFERLRDGKVTVMMNLGFGRSVNHACICNVDWEMPDDELYKLIDAADGGVATQEFEFVQTSSIRPGEELLAYYSEFFAKNFCTCRWGDKEDHNYSSSSSEHDSSPDYTDKKSNKKKRYTKKKSAPLSNMKTEPSDLTERPLKRNSKENMPMPEDADRTVHEDGSTLKASAENDYLENDRGEALPCTPEVNAYPNEDSYPTFLPYQPKNLQSSHALQTGLPEGEPKDTAHFHTSPQHLSDSPTSLTWGFTDADPEERIIGLSAATSNLAGDIQDKRYDELDRATMDLNSFPWTPVSTSRSKTPNPVTAYQNTMIPAPLAQKATKSGRSGGSRKDRARGI</sequence>
<reference evidence="2 3" key="1">
    <citation type="submission" date="2013-07" db="EMBL/GenBank/DDBJ databases">
        <title>The Genome Sequence of Kwoniella mangroviensis CBS10435.</title>
        <authorList>
            <consortium name="The Broad Institute Genome Sequencing Platform"/>
            <person name="Cuomo C."/>
            <person name="Litvintseva A."/>
            <person name="Chen Y."/>
            <person name="Heitman J."/>
            <person name="Sun S."/>
            <person name="Springer D."/>
            <person name="Dromer F."/>
            <person name="Young S.K."/>
            <person name="Zeng Q."/>
            <person name="Gargeya S."/>
            <person name="Fitzgerald M."/>
            <person name="Abouelleil A."/>
            <person name="Alvarado L."/>
            <person name="Berlin A.M."/>
            <person name="Chapman S.B."/>
            <person name="Dewar J."/>
            <person name="Goldberg J."/>
            <person name="Griggs A."/>
            <person name="Gujja S."/>
            <person name="Hansen M."/>
            <person name="Howarth C."/>
            <person name="Imamovic A."/>
            <person name="Larimer J."/>
            <person name="McCowan C."/>
            <person name="Murphy C."/>
            <person name="Pearson M."/>
            <person name="Priest M."/>
            <person name="Roberts A."/>
            <person name="Saif S."/>
            <person name="Shea T."/>
            <person name="Sykes S."/>
            <person name="Wortman J."/>
            <person name="Nusbaum C."/>
            <person name="Birren B."/>
        </authorList>
    </citation>
    <scope>NUCLEOTIDE SEQUENCE [LARGE SCALE GENOMIC DNA]</scope>
    <source>
        <strain evidence="2 3">CBS 10435</strain>
    </source>
</reference>
<dbReference type="OrthoDB" id="2565263at2759"/>
<name>A0A1B9IJF5_9TREE</name>
<dbReference type="EMBL" id="KI669466">
    <property type="protein sequence ID" value="OCF55607.1"/>
    <property type="molecule type" value="Genomic_DNA"/>
</dbReference>
<evidence type="ECO:0000313" key="2">
    <source>
        <dbReference type="EMBL" id="OCF55607.1"/>
    </source>
</evidence>
<accession>A0A1B9IJF5</accession>
<organism evidence="2 3">
    <name type="scientific">Kwoniella mangroviensis CBS 10435</name>
    <dbReference type="NCBI Taxonomy" id="1331196"/>
    <lineage>
        <taxon>Eukaryota</taxon>
        <taxon>Fungi</taxon>
        <taxon>Dikarya</taxon>
        <taxon>Basidiomycota</taxon>
        <taxon>Agaricomycotina</taxon>
        <taxon>Tremellomycetes</taxon>
        <taxon>Tremellales</taxon>
        <taxon>Cryptococcaceae</taxon>
        <taxon>Kwoniella</taxon>
    </lineage>
</organism>
<proteinExistence type="predicted"/>
<feature type="compositionally biased region" description="Basic and acidic residues" evidence="1">
    <location>
        <begin position="1"/>
        <end position="14"/>
    </location>
</feature>
<feature type="region of interest" description="Disordered" evidence="1">
    <location>
        <begin position="360"/>
        <end position="429"/>
    </location>
</feature>
<feature type="compositionally biased region" description="Basic and acidic residues" evidence="1">
    <location>
        <begin position="399"/>
        <end position="413"/>
    </location>
</feature>
<dbReference type="Gene3D" id="2.170.270.10">
    <property type="entry name" value="SET domain"/>
    <property type="match status" value="1"/>
</dbReference>
<feature type="compositionally biased region" description="Basic residues" evidence="1">
    <location>
        <begin position="379"/>
        <end position="390"/>
    </location>
</feature>
<gene>
    <name evidence="2" type="ORF">L486_07092</name>
</gene>
<dbReference type="InterPro" id="IPR046341">
    <property type="entry name" value="SET_dom_sf"/>
</dbReference>
<feature type="region of interest" description="Disordered" evidence="1">
    <location>
        <begin position="438"/>
        <end position="457"/>
    </location>
</feature>
<protein>
    <recommendedName>
        <fullName evidence="4">SET domain-containing protein</fullName>
    </recommendedName>
</protein>
<feature type="compositionally biased region" description="Polar residues" evidence="1">
    <location>
        <begin position="15"/>
        <end position="37"/>
    </location>
</feature>
<evidence type="ECO:0008006" key="4">
    <source>
        <dbReference type="Google" id="ProtNLM"/>
    </source>
</evidence>
<dbReference type="Proteomes" id="UP000092583">
    <property type="component" value="Unassembled WGS sequence"/>
</dbReference>
<keyword evidence="3" id="KW-1185">Reference proteome</keyword>